<dbReference type="EMBL" id="AP025516">
    <property type="protein sequence ID" value="BDD87361.1"/>
    <property type="molecule type" value="Genomic_DNA"/>
</dbReference>
<evidence type="ECO:0000313" key="1">
    <source>
        <dbReference type="EMBL" id="BDD87361.1"/>
    </source>
</evidence>
<dbReference type="InterPro" id="IPR036679">
    <property type="entry name" value="FlgN-like_sf"/>
</dbReference>
<name>A0ABN6M3B4_9BACT</name>
<evidence type="ECO:0008006" key="3">
    <source>
        <dbReference type="Google" id="ProtNLM"/>
    </source>
</evidence>
<reference evidence="1 2" key="1">
    <citation type="submission" date="2022-01" db="EMBL/GenBank/DDBJ databases">
        <title>Desulfofustis limnae sp. nov., a novel mesophilic sulfate-reducing bacterium isolated from marsh soil.</title>
        <authorList>
            <person name="Watanabe M."/>
            <person name="Takahashi A."/>
            <person name="Kojima H."/>
            <person name="Fukui M."/>
        </authorList>
    </citation>
    <scope>NUCLEOTIDE SEQUENCE [LARGE SCALE GENOMIC DNA]</scope>
    <source>
        <strain evidence="1 2">PPLL</strain>
    </source>
</reference>
<sequence length="116" mass="13391">MPTSTHDRLVRLRDLILEERRCASQLDMDGLEKVTREKEEMINLLIYATELDPADRALAEQIRRENRRNAFLFRTTLGWIRETMEFFGKRTVTATYAADAGTIPAQVHGRLLSGKI</sequence>
<keyword evidence="2" id="KW-1185">Reference proteome</keyword>
<dbReference type="Proteomes" id="UP000830055">
    <property type="component" value="Chromosome"/>
</dbReference>
<gene>
    <name evidence="1" type="ORF">DPPLL_17260</name>
</gene>
<dbReference type="SUPFAM" id="SSF140566">
    <property type="entry name" value="FlgN-like"/>
    <property type="match status" value="1"/>
</dbReference>
<organism evidence="1 2">
    <name type="scientific">Desulfofustis limnaeus</name>
    <dbReference type="NCBI Taxonomy" id="2740163"/>
    <lineage>
        <taxon>Bacteria</taxon>
        <taxon>Pseudomonadati</taxon>
        <taxon>Thermodesulfobacteriota</taxon>
        <taxon>Desulfobulbia</taxon>
        <taxon>Desulfobulbales</taxon>
        <taxon>Desulfocapsaceae</taxon>
        <taxon>Desulfofustis</taxon>
    </lineage>
</organism>
<accession>A0ABN6M3B4</accession>
<proteinExistence type="predicted"/>
<protein>
    <recommendedName>
        <fullName evidence="3">Flagellar protein FlgN</fullName>
    </recommendedName>
</protein>
<evidence type="ECO:0000313" key="2">
    <source>
        <dbReference type="Proteomes" id="UP000830055"/>
    </source>
</evidence>